<dbReference type="InterPro" id="IPR000620">
    <property type="entry name" value="EamA_dom"/>
</dbReference>
<reference evidence="3 4" key="1">
    <citation type="journal article" date="2014" name="Int. J. Syst. Evol. Microbiol.">
        <title>Celeribacter indicus sp. nov., a polycyclic aromatic hydrocarbon-degrading bacterium from deep-sea sediment and reclassification of Huaishuia halophila as Celeribacter halophilus comb. nov.</title>
        <authorList>
            <person name="Lai Q."/>
            <person name="Cao J."/>
            <person name="Yuan J."/>
            <person name="Li F."/>
            <person name="Shao Z."/>
        </authorList>
    </citation>
    <scope>NUCLEOTIDE SEQUENCE [LARGE SCALE GENOMIC DNA]</scope>
    <source>
        <strain evidence="3">P73</strain>
    </source>
</reference>
<gene>
    <name evidence="3" type="ORF">P73_2962</name>
</gene>
<keyword evidence="1" id="KW-0812">Transmembrane</keyword>
<keyword evidence="4" id="KW-1185">Reference proteome</keyword>
<dbReference type="PANTHER" id="PTHR22911">
    <property type="entry name" value="ACYL-MALONYL CONDENSING ENZYME-RELATED"/>
    <property type="match status" value="1"/>
</dbReference>
<dbReference type="Pfam" id="PF00892">
    <property type="entry name" value="EamA"/>
    <property type="match status" value="1"/>
</dbReference>
<organism evidence="3 4">
    <name type="scientific">Celeribacter indicus</name>
    <dbReference type="NCBI Taxonomy" id="1208324"/>
    <lineage>
        <taxon>Bacteria</taxon>
        <taxon>Pseudomonadati</taxon>
        <taxon>Pseudomonadota</taxon>
        <taxon>Alphaproteobacteria</taxon>
        <taxon>Rhodobacterales</taxon>
        <taxon>Roseobacteraceae</taxon>
        <taxon>Celeribacter</taxon>
    </lineage>
</organism>
<dbReference type="RefSeq" id="WP_043870183.1">
    <property type="nucleotide sequence ID" value="NZ_CP004393.1"/>
</dbReference>
<proteinExistence type="predicted"/>
<feature type="transmembrane region" description="Helical" evidence="1">
    <location>
        <begin position="196"/>
        <end position="216"/>
    </location>
</feature>
<feature type="transmembrane region" description="Helical" evidence="1">
    <location>
        <begin position="261"/>
        <end position="280"/>
    </location>
</feature>
<feature type="transmembrane region" description="Helical" evidence="1">
    <location>
        <begin position="68"/>
        <end position="90"/>
    </location>
</feature>
<dbReference type="AlphaFoldDB" id="A0A0B5E5S5"/>
<dbReference type="Proteomes" id="UP000031521">
    <property type="component" value="Chromosome"/>
</dbReference>
<feature type="transmembrane region" description="Helical" evidence="1">
    <location>
        <begin position="127"/>
        <end position="147"/>
    </location>
</feature>
<name>A0A0B5E5S5_9RHOB</name>
<feature type="transmembrane region" description="Helical" evidence="1">
    <location>
        <begin position="6"/>
        <end position="25"/>
    </location>
</feature>
<dbReference type="EMBL" id="CP004393">
    <property type="protein sequence ID" value="AJE47677.1"/>
    <property type="molecule type" value="Genomic_DNA"/>
</dbReference>
<feature type="transmembrane region" description="Helical" evidence="1">
    <location>
        <begin position="37"/>
        <end position="56"/>
    </location>
</feature>
<feature type="transmembrane region" description="Helical" evidence="1">
    <location>
        <begin position="167"/>
        <end position="184"/>
    </location>
</feature>
<evidence type="ECO:0000313" key="4">
    <source>
        <dbReference type="Proteomes" id="UP000031521"/>
    </source>
</evidence>
<sequence>MTPVLGGLLATFGAFCYALSSVAIAKSSQSAQGRGNDVFLSILLTASVAGVLWVAIGPPLPDYESAVLYGVGYFAAAGLLANVIGRLTLFRSVELSGAIETGLIRRLIPVFAAVFAFLLLGEVITPLIVIAFFLVTAGVLIMMVRPLQKSRALAETVQRPHADRTRGRALAVISAGGYGGSFVARKLAMITLPDPLLGVFIGALTGLLWFGTSSVAMPRSRIRVRLPLQRPSGWQFLAASAMTVGQISQFFALRLANVTSVAIISSVEMFFAAWLAAHIFKTERAPGARFYVAALIAAIGVVLLAVAPVLE</sequence>
<feature type="transmembrane region" description="Helical" evidence="1">
    <location>
        <begin position="102"/>
        <end position="121"/>
    </location>
</feature>
<dbReference type="SUPFAM" id="SSF103481">
    <property type="entry name" value="Multidrug resistance efflux transporter EmrE"/>
    <property type="match status" value="2"/>
</dbReference>
<feature type="transmembrane region" description="Helical" evidence="1">
    <location>
        <begin position="236"/>
        <end position="255"/>
    </location>
</feature>
<accession>A0A0B5E5S5</accession>
<keyword evidence="1" id="KW-1133">Transmembrane helix</keyword>
<feature type="transmembrane region" description="Helical" evidence="1">
    <location>
        <begin position="292"/>
        <end position="310"/>
    </location>
</feature>
<dbReference type="STRING" id="1208324.P73_2962"/>
<evidence type="ECO:0000259" key="2">
    <source>
        <dbReference type="Pfam" id="PF00892"/>
    </source>
</evidence>
<dbReference type="HOGENOM" id="CLU_077645_0_0_5"/>
<keyword evidence="1" id="KW-0472">Membrane</keyword>
<dbReference type="KEGG" id="cid:P73_2962"/>
<protein>
    <recommendedName>
        <fullName evidence="2">EamA domain-containing protein</fullName>
    </recommendedName>
</protein>
<feature type="domain" description="EamA" evidence="2">
    <location>
        <begin position="6"/>
        <end position="143"/>
    </location>
</feature>
<dbReference type="GO" id="GO:0016020">
    <property type="term" value="C:membrane"/>
    <property type="evidence" value="ECO:0007669"/>
    <property type="project" value="InterPro"/>
</dbReference>
<evidence type="ECO:0000313" key="3">
    <source>
        <dbReference type="EMBL" id="AJE47677.1"/>
    </source>
</evidence>
<dbReference type="InterPro" id="IPR037185">
    <property type="entry name" value="EmrE-like"/>
</dbReference>
<evidence type="ECO:0000256" key="1">
    <source>
        <dbReference type="SAM" id="Phobius"/>
    </source>
</evidence>
<dbReference type="PANTHER" id="PTHR22911:SF137">
    <property type="entry name" value="SOLUTE CARRIER FAMILY 35 MEMBER G2-RELATED"/>
    <property type="match status" value="1"/>
</dbReference>
<dbReference type="OrthoDB" id="7709556at2"/>